<organism evidence="1 2">
    <name type="scientific">Artemisia annua</name>
    <name type="common">Sweet wormwood</name>
    <dbReference type="NCBI Taxonomy" id="35608"/>
    <lineage>
        <taxon>Eukaryota</taxon>
        <taxon>Viridiplantae</taxon>
        <taxon>Streptophyta</taxon>
        <taxon>Embryophyta</taxon>
        <taxon>Tracheophyta</taxon>
        <taxon>Spermatophyta</taxon>
        <taxon>Magnoliopsida</taxon>
        <taxon>eudicotyledons</taxon>
        <taxon>Gunneridae</taxon>
        <taxon>Pentapetalae</taxon>
        <taxon>asterids</taxon>
        <taxon>campanulids</taxon>
        <taxon>Asterales</taxon>
        <taxon>Asteraceae</taxon>
        <taxon>Asteroideae</taxon>
        <taxon>Anthemideae</taxon>
        <taxon>Artemisiinae</taxon>
        <taxon>Artemisia</taxon>
    </lineage>
</organism>
<proteinExistence type="predicted"/>
<gene>
    <name evidence="1" type="ORF">CTI12_AA241260</name>
</gene>
<dbReference type="AlphaFoldDB" id="A0A2U1NQ55"/>
<dbReference type="STRING" id="35608.A0A2U1NQ55"/>
<dbReference type="EMBL" id="PKPP01002378">
    <property type="protein sequence ID" value="PWA75635.1"/>
    <property type="molecule type" value="Genomic_DNA"/>
</dbReference>
<evidence type="ECO:0000313" key="2">
    <source>
        <dbReference type="Proteomes" id="UP000245207"/>
    </source>
</evidence>
<keyword evidence="1" id="KW-0547">Nucleotide-binding</keyword>
<reference evidence="1 2" key="1">
    <citation type="journal article" date="2018" name="Mol. Plant">
        <title>The genome of Artemisia annua provides insight into the evolution of Asteraceae family and artemisinin biosynthesis.</title>
        <authorList>
            <person name="Shen Q."/>
            <person name="Zhang L."/>
            <person name="Liao Z."/>
            <person name="Wang S."/>
            <person name="Yan T."/>
            <person name="Shi P."/>
            <person name="Liu M."/>
            <person name="Fu X."/>
            <person name="Pan Q."/>
            <person name="Wang Y."/>
            <person name="Lv Z."/>
            <person name="Lu X."/>
            <person name="Zhang F."/>
            <person name="Jiang W."/>
            <person name="Ma Y."/>
            <person name="Chen M."/>
            <person name="Hao X."/>
            <person name="Li L."/>
            <person name="Tang Y."/>
            <person name="Lv G."/>
            <person name="Zhou Y."/>
            <person name="Sun X."/>
            <person name="Brodelius P.E."/>
            <person name="Rose J.K.C."/>
            <person name="Tang K."/>
        </authorList>
    </citation>
    <scope>NUCLEOTIDE SEQUENCE [LARGE SCALE GENOMIC DNA]</scope>
    <source>
        <strain evidence="2">cv. Huhao1</strain>
        <tissue evidence="1">Leaf</tissue>
    </source>
</reference>
<dbReference type="OrthoDB" id="1657902at2759"/>
<dbReference type="GO" id="GO:0004386">
    <property type="term" value="F:helicase activity"/>
    <property type="evidence" value="ECO:0007669"/>
    <property type="project" value="UniProtKB-KW"/>
</dbReference>
<sequence length="556" mass="64333">MKDDKCTGAAKTADMKEKGADHYDLKGEILYPSWRMWFNVLRCLLSSNQSLWAYLLARLSHLFLLRLPFQYGTPLTYASKIDPITLDDQFSMLNYVDGNHKWDPPSLSCSCVGNFAEFSAPVERDYVRKYVQVNYMEGSDDKKWSKREFSWSKNLEVCGICTIRERVTFLNPVTRWRKMSREEIHTSIVIGRHVDSGKPATTWSLYLQVGRRITIHKHSIKITSINFKTDKHLIDKQVKYLRHRCINTSFSIHELLLPSIATLTPLRSPPASGSKNIRIHTGIRELHVLLNKEPATLATELFKQRSDIVVYAELKDTILQELYRTKWEDLIAALNKIERPHLIPCQYSEQAISIREMEDVASLEAKLGLKWIWKFGFSFHLIGQIDIAMIIRVKPGEVKKVLTKRLFNWEYWDEYFSSETDNHVFLMVFMDGVYSGVTLLPSEVKKYAKIIGYVDDLGVIMKGVRFTLTSFFRLNIFLSIHLLSTKGLDPSNLLVAGSTAHLLRYKRCNFVVATNLGLRGNRRGNIVCRQRNSPSWRYMSAMFLSVWHFYKGSSTL</sequence>
<keyword evidence="1" id="KW-0347">Helicase</keyword>
<name>A0A2U1NQ55_ARTAN</name>
<protein>
    <submittedName>
        <fullName evidence="1">DNA helicase, ATP-dependent, RecQ type</fullName>
    </submittedName>
</protein>
<comment type="caution">
    <text evidence="1">The sequence shown here is derived from an EMBL/GenBank/DDBJ whole genome shotgun (WGS) entry which is preliminary data.</text>
</comment>
<dbReference type="Proteomes" id="UP000245207">
    <property type="component" value="Unassembled WGS sequence"/>
</dbReference>
<evidence type="ECO:0000313" key="1">
    <source>
        <dbReference type="EMBL" id="PWA75635.1"/>
    </source>
</evidence>
<keyword evidence="2" id="KW-1185">Reference proteome</keyword>
<keyword evidence="1" id="KW-0067">ATP-binding</keyword>
<accession>A0A2U1NQ55</accession>
<keyword evidence="1" id="KW-0378">Hydrolase</keyword>